<dbReference type="EMBL" id="JACHJB010000001">
    <property type="protein sequence ID" value="MBB6345153.1"/>
    <property type="molecule type" value="Genomic_DNA"/>
</dbReference>
<accession>A0A7X0EV52</accession>
<sequence length="55" mass="6319">MTSTQAEEMVEADDAELIRRSHDVPEQFAGVFDRYIDQIHRYVSHRLGPQAAESD</sequence>
<dbReference type="RefSeq" id="WP_221495806.1">
    <property type="nucleotide sequence ID" value="NZ_JACHJB010000001.1"/>
</dbReference>
<organism evidence="1 2">
    <name type="scientific">Nonomuraea muscovyensis</name>
    <dbReference type="NCBI Taxonomy" id="1124761"/>
    <lineage>
        <taxon>Bacteria</taxon>
        <taxon>Bacillati</taxon>
        <taxon>Actinomycetota</taxon>
        <taxon>Actinomycetes</taxon>
        <taxon>Streptosporangiales</taxon>
        <taxon>Streptosporangiaceae</taxon>
        <taxon>Nonomuraea</taxon>
    </lineage>
</organism>
<evidence type="ECO:0000313" key="1">
    <source>
        <dbReference type="EMBL" id="MBB6345153.1"/>
    </source>
</evidence>
<reference evidence="1 2" key="1">
    <citation type="submission" date="2020-08" db="EMBL/GenBank/DDBJ databases">
        <title>Sequencing the genomes of 1000 actinobacteria strains.</title>
        <authorList>
            <person name="Klenk H.-P."/>
        </authorList>
    </citation>
    <scope>NUCLEOTIDE SEQUENCE [LARGE SCALE GENOMIC DNA]</scope>
    <source>
        <strain evidence="1 2">DSM 45913</strain>
    </source>
</reference>
<dbReference type="AlphaFoldDB" id="A0A7X0EV52"/>
<evidence type="ECO:0008006" key="3">
    <source>
        <dbReference type="Google" id="ProtNLM"/>
    </source>
</evidence>
<proteinExistence type="predicted"/>
<keyword evidence="2" id="KW-1185">Reference proteome</keyword>
<comment type="caution">
    <text evidence="1">The sequence shown here is derived from an EMBL/GenBank/DDBJ whole genome shotgun (WGS) entry which is preliminary data.</text>
</comment>
<name>A0A7X0EV52_9ACTN</name>
<evidence type="ECO:0000313" key="2">
    <source>
        <dbReference type="Proteomes" id="UP000583800"/>
    </source>
</evidence>
<protein>
    <recommendedName>
        <fullName evidence="3">RNA polymerase subunit sigma-70</fullName>
    </recommendedName>
</protein>
<dbReference type="Proteomes" id="UP000583800">
    <property type="component" value="Unassembled WGS sequence"/>
</dbReference>
<gene>
    <name evidence="1" type="ORF">FHU36_001662</name>
</gene>